<accession>A0A017TH37</accession>
<dbReference type="Proteomes" id="UP000019678">
    <property type="component" value="Unassembled WGS sequence"/>
</dbReference>
<reference evidence="2 3" key="1">
    <citation type="submission" date="2013-05" db="EMBL/GenBank/DDBJ databases">
        <title>Genome assembly of Chondromyces apiculatus DSM 436.</title>
        <authorList>
            <person name="Sharma G."/>
            <person name="Khatri I."/>
            <person name="Kaur C."/>
            <person name="Mayilraj S."/>
            <person name="Subramanian S."/>
        </authorList>
    </citation>
    <scope>NUCLEOTIDE SEQUENCE [LARGE SCALE GENOMIC DNA]</scope>
    <source>
        <strain evidence="2 3">DSM 436</strain>
    </source>
</reference>
<dbReference type="Pfam" id="PF19451">
    <property type="entry name" value="DUF5989"/>
    <property type="match status" value="1"/>
</dbReference>
<keyword evidence="1" id="KW-1133">Transmembrane helix</keyword>
<evidence type="ECO:0008006" key="4">
    <source>
        <dbReference type="Google" id="ProtNLM"/>
    </source>
</evidence>
<evidence type="ECO:0000256" key="1">
    <source>
        <dbReference type="SAM" id="Phobius"/>
    </source>
</evidence>
<keyword evidence="1" id="KW-0812">Transmembrane</keyword>
<proteinExistence type="predicted"/>
<dbReference type="EMBL" id="ASRX01000005">
    <property type="protein sequence ID" value="EYF08135.1"/>
    <property type="molecule type" value="Genomic_DNA"/>
</dbReference>
<name>A0A017TH37_9BACT</name>
<organism evidence="2 3">
    <name type="scientific">Chondromyces apiculatus DSM 436</name>
    <dbReference type="NCBI Taxonomy" id="1192034"/>
    <lineage>
        <taxon>Bacteria</taxon>
        <taxon>Pseudomonadati</taxon>
        <taxon>Myxococcota</taxon>
        <taxon>Polyangia</taxon>
        <taxon>Polyangiales</taxon>
        <taxon>Polyangiaceae</taxon>
        <taxon>Chondromyces</taxon>
    </lineage>
</organism>
<evidence type="ECO:0000313" key="2">
    <source>
        <dbReference type="EMBL" id="EYF08135.1"/>
    </source>
</evidence>
<comment type="caution">
    <text evidence="2">The sequence shown here is derived from an EMBL/GenBank/DDBJ whole genome shotgun (WGS) entry which is preliminary data.</text>
</comment>
<keyword evidence="1" id="KW-0472">Membrane</keyword>
<keyword evidence="3" id="KW-1185">Reference proteome</keyword>
<sequence>MSRPRRAHFLADVFRFVFSGRRLWMLPIVLVLLLVSILAAVGALAPYAAFLYPL</sequence>
<gene>
    <name evidence="2" type="ORF">CAP_5895</name>
</gene>
<dbReference type="InterPro" id="IPR046031">
    <property type="entry name" value="DUF5989"/>
</dbReference>
<feature type="transmembrane region" description="Helical" evidence="1">
    <location>
        <begin position="23"/>
        <end position="49"/>
    </location>
</feature>
<dbReference type="AlphaFoldDB" id="A0A017TH37"/>
<evidence type="ECO:0000313" key="3">
    <source>
        <dbReference type="Proteomes" id="UP000019678"/>
    </source>
</evidence>
<dbReference type="RefSeq" id="WP_156040463.1">
    <property type="nucleotide sequence ID" value="NZ_ASRX01000005.1"/>
</dbReference>
<dbReference type="STRING" id="1192034.CAP_5895"/>
<protein>
    <recommendedName>
        <fullName evidence="4">ABC transporter permease</fullName>
    </recommendedName>
</protein>